<evidence type="ECO:0000256" key="2">
    <source>
        <dbReference type="SAM" id="MobiDB-lite"/>
    </source>
</evidence>
<protein>
    <submittedName>
        <fullName evidence="3">Nitrogen permease regulator 2-domain-containing protein</fullName>
    </submittedName>
</protein>
<dbReference type="GO" id="GO:0005774">
    <property type="term" value="C:vacuolar membrane"/>
    <property type="evidence" value="ECO:0007669"/>
    <property type="project" value="TreeGrafter"/>
</dbReference>
<dbReference type="EMBL" id="ML736820">
    <property type="protein sequence ID" value="KAE8400145.1"/>
    <property type="molecule type" value="Genomic_DNA"/>
</dbReference>
<organism evidence="3 4">
    <name type="scientific">Aspergillus pseudonomiae</name>
    <dbReference type="NCBI Taxonomy" id="1506151"/>
    <lineage>
        <taxon>Eukaryota</taxon>
        <taxon>Fungi</taxon>
        <taxon>Dikarya</taxon>
        <taxon>Ascomycota</taxon>
        <taxon>Pezizomycotina</taxon>
        <taxon>Eurotiomycetes</taxon>
        <taxon>Eurotiomycetidae</taxon>
        <taxon>Eurotiales</taxon>
        <taxon>Aspergillaceae</taxon>
        <taxon>Aspergillus</taxon>
        <taxon>Aspergillus subgen. Circumdati</taxon>
    </lineage>
</organism>
<dbReference type="OrthoDB" id="338854at2759"/>
<evidence type="ECO:0000313" key="3">
    <source>
        <dbReference type="EMBL" id="KAE8400145.1"/>
    </source>
</evidence>
<dbReference type="GO" id="GO:1990130">
    <property type="term" value="C:GATOR1 complex"/>
    <property type="evidence" value="ECO:0007669"/>
    <property type="project" value="TreeGrafter"/>
</dbReference>
<evidence type="ECO:0000313" key="4">
    <source>
        <dbReference type="Proteomes" id="UP000325579"/>
    </source>
</evidence>
<dbReference type="GO" id="GO:0005096">
    <property type="term" value="F:GTPase activator activity"/>
    <property type="evidence" value="ECO:0007669"/>
    <property type="project" value="TreeGrafter"/>
</dbReference>
<dbReference type="PANTHER" id="PTHR12991">
    <property type="entry name" value="NITROGEN PERMEASE REGULATOR 2/TUMOR SUPPRESSOR CANDIDATE 4"/>
    <property type="match status" value="1"/>
</dbReference>
<dbReference type="GeneID" id="43664715"/>
<proteinExistence type="inferred from homology"/>
<name>A0A5N7D158_9EURO</name>
<comment type="similarity">
    <text evidence="1">Belongs to the NPR2 family.</text>
</comment>
<evidence type="ECO:0000256" key="1">
    <source>
        <dbReference type="ARBA" id="ARBA00008433"/>
    </source>
</evidence>
<gene>
    <name evidence="3" type="ORF">BDV37DRAFT_211687</name>
</gene>
<accession>A0A5N7D158</accession>
<feature type="region of interest" description="Disordered" evidence="2">
    <location>
        <begin position="444"/>
        <end position="510"/>
    </location>
</feature>
<feature type="compositionally biased region" description="Basic residues" evidence="2">
    <location>
        <begin position="444"/>
        <end position="454"/>
    </location>
</feature>
<dbReference type="InterPro" id="IPR009348">
    <property type="entry name" value="NPR2-like"/>
</dbReference>
<dbReference type="PANTHER" id="PTHR12991:SF10">
    <property type="entry name" value="GATOR COMPLEX PROTEIN NPRL2"/>
    <property type="match status" value="1"/>
</dbReference>
<feature type="compositionally biased region" description="Low complexity" evidence="2">
    <location>
        <begin position="455"/>
        <end position="470"/>
    </location>
</feature>
<keyword evidence="4" id="KW-1185">Reference proteome</keyword>
<dbReference type="Pfam" id="PF06218">
    <property type="entry name" value="NPR2"/>
    <property type="match status" value="2"/>
</dbReference>
<dbReference type="RefSeq" id="XP_031937464.1">
    <property type="nucleotide sequence ID" value="XM_032080024.1"/>
</dbReference>
<dbReference type="Proteomes" id="UP000325579">
    <property type="component" value="Unassembled WGS sequence"/>
</dbReference>
<dbReference type="GO" id="GO:0010508">
    <property type="term" value="P:positive regulation of autophagy"/>
    <property type="evidence" value="ECO:0007669"/>
    <property type="project" value="TreeGrafter"/>
</dbReference>
<dbReference type="AlphaFoldDB" id="A0A5N7D158"/>
<reference evidence="3 4" key="1">
    <citation type="submission" date="2019-04" db="EMBL/GenBank/DDBJ databases">
        <authorList>
            <consortium name="DOE Joint Genome Institute"/>
            <person name="Mondo S."/>
            <person name="Kjaerbolling I."/>
            <person name="Vesth T."/>
            <person name="Frisvad J.C."/>
            <person name="Nybo J.L."/>
            <person name="Theobald S."/>
            <person name="Kildgaard S."/>
            <person name="Isbrandt T."/>
            <person name="Kuo A."/>
            <person name="Sato A."/>
            <person name="Lyhne E.K."/>
            <person name="Kogle M.E."/>
            <person name="Wiebenga A."/>
            <person name="Kun R.S."/>
            <person name="Lubbers R.J."/>
            <person name="Makela M.R."/>
            <person name="Barry K."/>
            <person name="Chovatia M."/>
            <person name="Clum A."/>
            <person name="Daum C."/>
            <person name="Haridas S."/>
            <person name="He G."/>
            <person name="LaButti K."/>
            <person name="Lipzen A."/>
            <person name="Riley R."/>
            <person name="Salamov A."/>
            <person name="Simmons B.A."/>
            <person name="Magnuson J.K."/>
            <person name="Henrissat B."/>
            <person name="Mortensen U.H."/>
            <person name="Larsen T.O."/>
            <person name="Devries R.P."/>
            <person name="Grigoriev I.V."/>
            <person name="Machida M."/>
            <person name="Baker S.E."/>
            <person name="Andersen M.R."/>
            <person name="Cantor M.N."/>
            <person name="Hua S.X."/>
        </authorList>
    </citation>
    <scope>NUCLEOTIDE SEQUENCE [LARGE SCALE GENOMIC DNA]</scope>
    <source>
        <strain evidence="3 4">CBS 119388</strain>
    </source>
</reference>
<dbReference type="GO" id="GO:1904262">
    <property type="term" value="P:negative regulation of TORC1 signaling"/>
    <property type="evidence" value="ECO:0007669"/>
    <property type="project" value="TreeGrafter"/>
</dbReference>
<sequence>MIKAIFYSKFDTQEGPKVVHQVPDGAIVPSSTAPSQPLFLTFSDISFFVIPRQELCGNLMQVCTNGYRILGYPICMKSLRYDRNEFIFNFCIVLAEEEDFSTYKSVVQKLADLMHGLEEQGQFLSRDHSKSGEGKVYSLCETLMEDLNNYCECMIPIGTQLATNRAGGDERRSIADVNDTDELNTLNIKLFPIYPSPPSVKAWHVPLFTVRYQTFMDENWDLTMQRIVPHINGVNSIRIISILADTDFSLTCRAIRHLLYYNCLFLLDIFSFSAIYAPTAQFSSMIASNEDMQRECARYVNTLFASPAAASTFTNPTRSYDPDAVWPPLGEIVTGTNTSVDIASSNGSISPRSSSPAPAITAPGSTIATLEDQQEREVVDGVGLVELYASLKQGQSVKQWYMHYSRQLANIDIRRFITFGIIKGFLYRVHKYAYATGFPAPPSKYHHHHHHYHTHSGPSSRGPGTGTNSPYASSVGDDSAPIAAHQHDGPSNSVHSGSRPGTVIEDEDDEDYIDDKTLSKYLDGMHCFDQICTELEISEKEFTARLKRYPGEVLIIHR</sequence>